<accession>A0A1Y1QJ75</accession>
<protein>
    <submittedName>
        <fullName evidence="1">Uncharacterized protein</fullName>
    </submittedName>
</protein>
<dbReference type="Proteomes" id="UP000192491">
    <property type="component" value="Unassembled WGS sequence"/>
</dbReference>
<reference evidence="1 2" key="1">
    <citation type="submission" date="2017-01" db="EMBL/GenBank/DDBJ databases">
        <title>Novel large sulfur bacteria in the metagenomes of groundwater-fed chemosynthetic microbial mats in the Lake Huron basin.</title>
        <authorList>
            <person name="Sharrar A.M."/>
            <person name="Flood B.E."/>
            <person name="Bailey J.V."/>
            <person name="Jones D.S."/>
            <person name="Biddanda B."/>
            <person name="Ruberg S.A."/>
            <person name="Marcus D.N."/>
            <person name="Dick G.J."/>
        </authorList>
    </citation>
    <scope>NUCLEOTIDE SEQUENCE [LARGE SCALE GENOMIC DNA]</scope>
    <source>
        <strain evidence="1">A8</strain>
    </source>
</reference>
<evidence type="ECO:0000313" key="1">
    <source>
        <dbReference type="EMBL" id="OQX06768.1"/>
    </source>
</evidence>
<comment type="caution">
    <text evidence="1">The sequence shown here is derived from an EMBL/GenBank/DDBJ whole genome shotgun (WGS) entry which is preliminary data.</text>
</comment>
<dbReference type="InterPro" id="IPR032048">
    <property type="entry name" value="TGase_elicitor"/>
</dbReference>
<gene>
    <name evidence="1" type="ORF">BWK73_30015</name>
</gene>
<dbReference type="EMBL" id="MTEJ01000231">
    <property type="protein sequence ID" value="OQX06768.1"/>
    <property type="molecule type" value="Genomic_DNA"/>
</dbReference>
<sequence length="518" mass="57092">MIENTTPYPPLSELSEAQLLQAHDYTRQQIIGETELTRAALARNDDPRNLADTFTHETLDAIEAAGLREATLPAQPWAGHFVTTGTAAGLLGCRYLDRNTDQEWSKHFTYIRNHPAKVILQGGLENWIAELAPAEKYDALVGDAEQTLTKRMWAKGQAAFDQYGEVPAWFGICHGWAPAAFMLPRPQHALTLAAPDGTPITFHPADMKALASLLWANAAPRVRFVGGRCNIEPPYETDPATGRVARLFNPFIAATSPPLDPAEFPDAEPPGWVEVTLGEYQWNEETGESTLSGGRIIAAECTDTNPATWHLALVNQLGVSQRSMVMDASFNNEVWNQPLYAYQYTYFNPQTLVQTDDLTAASVAMADFSDDIFTSYRAPQAASVVGVIMRVTYVVEPFENEPESHVPEWATESDDLEVIRRELQLSTQDYYYDLELDAAGKVIGGEWYTRDHPDFLWTPPAGSRAVTRHEAAATGEWDSTQPLPESWHVAAQAAAREGTPLATLVESMIAAANAQVMG</sequence>
<dbReference type="AlphaFoldDB" id="A0A1Y1QJ75"/>
<dbReference type="Pfam" id="PF16683">
    <property type="entry name" value="TGase_elicitor"/>
    <property type="match status" value="2"/>
</dbReference>
<dbReference type="GO" id="GO:0016755">
    <property type="term" value="F:aminoacyltransferase activity"/>
    <property type="evidence" value="ECO:0007669"/>
    <property type="project" value="InterPro"/>
</dbReference>
<organism evidence="1 2">
    <name type="scientific">Thiothrix lacustris</name>
    <dbReference type="NCBI Taxonomy" id="525917"/>
    <lineage>
        <taxon>Bacteria</taxon>
        <taxon>Pseudomonadati</taxon>
        <taxon>Pseudomonadota</taxon>
        <taxon>Gammaproteobacteria</taxon>
        <taxon>Thiotrichales</taxon>
        <taxon>Thiotrichaceae</taxon>
        <taxon>Thiothrix</taxon>
    </lineage>
</organism>
<name>A0A1Y1QJ75_9GAMM</name>
<evidence type="ECO:0000313" key="2">
    <source>
        <dbReference type="Proteomes" id="UP000192491"/>
    </source>
</evidence>
<proteinExistence type="predicted"/>